<dbReference type="UniPathway" id="UPA00079"/>
<comment type="function">
    <text evidence="7">Catalyzes the thiamine diphosphate-dependent decarboxylation of 2-oxoglutarate and the subsequent addition of the resulting succinic semialdehyde-thiamine pyrophosphate anion to isochorismate to yield 2-succinyl-5-enolpyruvyl-6-hydroxy-3-cyclohexene-1-carboxylate (SEPHCHC).</text>
</comment>
<dbReference type="PANTHER" id="PTHR42916:SF1">
    <property type="entry name" value="PROTEIN PHYLLO, CHLOROPLASTIC"/>
    <property type="match status" value="1"/>
</dbReference>
<comment type="cofactor">
    <cofactor evidence="7">
        <name>Mg(2+)</name>
        <dbReference type="ChEBI" id="CHEBI:18420"/>
    </cofactor>
    <cofactor evidence="7">
        <name>Mn(2+)</name>
        <dbReference type="ChEBI" id="CHEBI:29035"/>
    </cofactor>
</comment>
<protein>
    <recommendedName>
        <fullName evidence="7">2-succinyl-5-enolpyruvyl-6-hydroxy-3-cyclohexene-1-carboxylate synthase</fullName>
        <shortName evidence="7">SEPHCHC synthase</shortName>
        <ecNumber evidence="7">2.2.1.9</ecNumber>
    </recommendedName>
    <alternativeName>
        <fullName evidence="7">Menaquinone biosynthesis protein MenD</fullName>
    </alternativeName>
</protein>
<comment type="pathway">
    <text evidence="7">Quinol/quinone metabolism; 1,4-dihydroxy-2-naphthoate biosynthesis; 1,4-dihydroxy-2-naphthoate from chorismate: step 2/7.</text>
</comment>
<feature type="domain" description="Thiamine pyrophosphate enzyme N-terminal TPP-binding" evidence="9">
    <location>
        <begin position="15"/>
        <end position="126"/>
    </location>
</feature>
<comment type="similarity">
    <text evidence="7">Belongs to the TPP enzyme family. MenD subfamily.</text>
</comment>
<dbReference type="AlphaFoldDB" id="A0A0M2NTJ4"/>
<dbReference type="EMBL" id="LAKJ01000016">
    <property type="protein sequence ID" value="KKI63342.1"/>
    <property type="molecule type" value="Genomic_DNA"/>
</dbReference>
<keyword evidence="1 7" id="KW-0474">Menaquinone biosynthesis</keyword>
<comment type="cofactor">
    <cofactor evidence="7">
        <name>thiamine diphosphate</name>
        <dbReference type="ChEBI" id="CHEBI:58937"/>
    </cofactor>
    <text evidence="7">Binds 1 thiamine pyrophosphate per subunit.</text>
</comment>
<reference evidence="11 12" key="1">
    <citation type="submission" date="2015-03" db="EMBL/GenBank/DDBJ databases">
        <title>Genome Assembly of Staphylococcus cohnii subsp. cohnii strain G22B2.</title>
        <authorList>
            <person name="Nair G."/>
            <person name="Kaur G."/>
            <person name="Khatri I."/>
            <person name="Singh N.K."/>
            <person name="Sathyabama S."/>
            <person name="Maurya S.K."/>
            <person name="Subramanian S."/>
            <person name="Agrewala J.N."/>
            <person name="Mayilraj S."/>
        </authorList>
    </citation>
    <scope>NUCLEOTIDE SEQUENCE [LARGE SCALE GENOMIC DNA]</scope>
    <source>
        <strain evidence="11 12">G22B2</strain>
    </source>
</reference>
<dbReference type="InterPro" id="IPR012001">
    <property type="entry name" value="Thiamin_PyroP_enz_TPP-bd_dom"/>
</dbReference>
<keyword evidence="2 7" id="KW-0808">Transferase</keyword>
<dbReference type="UniPathway" id="UPA01057">
    <property type="reaction ID" value="UER00164"/>
</dbReference>
<dbReference type="EC" id="2.2.1.9" evidence="7"/>
<dbReference type="PATRIC" id="fig|74704.6.peg.912"/>
<dbReference type="Gene3D" id="3.40.50.970">
    <property type="match status" value="2"/>
</dbReference>
<evidence type="ECO:0000313" key="12">
    <source>
        <dbReference type="Proteomes" id="UP000034455"/>
    </source>
</evidence>
<comment type="subunit">
    <text evidence="7">Homodimer.</text>
</comment>
<dbReference type="InterPro" id="IPR032264">
    <property type="entry name" value="MenD_middle"/>
</dbReference>
<dbReference type="GO" id="GO:0070204">
    <property type="term" value="F:2-succinyl-5-enolpyruvyl-6-hydroxy-3-cyclohexene-1-carboxylic-acid synthase activity"/>
    <property type="evidence" value="ECO:0007669"/>
    <property type="project" value="UniProtKB-UniRule"/>
</dbReference>
<dbReference type="InterPro" id="IPR029035">
    <property type="entry name" value="DHS-like_NAD/FAD-binding_dom"/>
</dbReference>
<name>A0A0M2NTJ4_STACC</name>
<dbReference type="Proteomes" id="UP000034455">
    <property type="component" value="Unassembled WGS sequence"/>
</dbReference>
<feature type="domain" description="Menaquinone biosynthesis protein MenD middle" evidence="10">
    <location>
        <begin position="190"/>
        <end position="390"/>
    </location>
</feature>
<dbReference type="NCBIfam" id="TIGR00173">
    <property type="entry name" value="menD"/>
    <property type="match status" value="1"/>
</dbReference>
<keyword evidence="5 7" id="KW-0786">Thiamine pyrophosphate</keyword>
<comment type="caution">
    <text evidence="11">The sequence shown here is derived from an EMBL/GenBank/DDBJ whole genome shotgun (WGS) entry which is preliminary data.</text>
</comment>
<keyword evidence="3 7" id="KW-0479">Metal-binding</keyword>
<dbReference type="PANTHER" id="PTHR42916">
    <property type="entry name" value="2-SUCCINYL-5-ENOLPYRUVYL-6-HYDROXY-3-CYCLOHEXENE-1-CARBOXYLATE SYNTHASE"/>
    <property type="match status" value="1"/>
</dbReference>
<evidence type="ECO:0000256" key="1">
    <source>
        <dbReference type="ARBA" id="ARBA00022428"/>
    </source>
</evidence>
<dbReference type="Gene3D" id="3.40.50.1220">
    <property type="entry name" value="TPP-binding domain"/>
    <property type="match status" value="1"/>
</dbReference>
<comment type="pathway">
    <text evidence="7">Quinol/quinone metabolism; menaquinone biosynthesis.</text>
</comment>
<feature type="domain" description="Thiamine pyrophosphate enzyme TPP-binding" evidence="8">
    <location>
        <begin position="423"/>
        <end position="507"/>
    </location>
</feature>
<dbReference type="Pfam" id="PF02775">
    <property type="entry name" value="TPP_enzyme_C"/>
    <property type="match status" value="1"/>
</dbReference>
<dbReference type="InterPro" id="IPR029061">
    <property type="entry name" value="THDP-binding"/>
</dbReference>
<evidence type="ECO:0000259" key="10">
    <source>
        <dbReference type="Pfam" id="PF16582"/>
    </source>
</evidence>
<proteinExistence type="inferred from homology"/>
<evidence type="ECO:0000256" key="4">
    <source>
        <dbReference type="ARBA" id="ARBA00022842"/>
    </source>
</evidence>
<dbReference type="PIRSF" id="PIRSF004983">
    <property type="entry name" value="MenD"/>
    <property type="match status" value="1"/>
</dbReference>
<evidence type="ECO:0000313" key="11">
    <source>
        <dbReference type="EMBL" id="KKI63342.1"/>
    </source>
</evidence>
<sequence length="560" mass="63405">MNNYTDALTKQVFTLVSELYAYGIREVVISPGSRSTPLAIAIEAHPKLKSWIHPDERSAAFFAMGLMKGSERPVAILCTSGTAAANYTPAIAESNLSHLPLVVLTSDRPHELREIGAPQAINQTNMFENYVQYQFDFPIADADEEQDYLLDTISFQMQKASQYFYGPHRGPIHLNLPFREPLTPNLEKVEWLSSDSKILPHYQKTASLNEIKEIMQKRKGLIVVGDMQHQDVDQILTFATIHDMPILADPLSQLRKEHHPNVVTTYDLLYRSGLSINADFIIRVGKPVISKKVNQWLKATEAFQILVQNNDQPDAFPKVPHVSYEMSANDFFRQLSEIPTVERKNWLQKWQSLEKQAHIKIKDHLRTATDESAFVANVLDKLTKEDALFVSNSMPIRDVDNLFVDCEAEVYANRGANGIDGVISTAIGMAAHKRVTLLIGDLAFYHDMNGLLMSKLNNINLNIILINNDGGGIFSFLPQKSAADIYFERLFGTPTGLNFEHAALLYDFSYRRFETIETFKYAEPSKLGAHIYEIITNRDENLNQHQNLYSKLSDIIDVTL</sequence>
<evidence type="ECO:0000256" key="2">
    <source>
        <dbReference type="ARBA" id="ARBA00022679"/>
    </source>
</evidence>
<organism evidence="11 12">
    <name type="scientific">Staphylococcus cohnii subsp. cohnii</name>
    <dbReference type="NCBI Taxonomy" id="74704"/>
    <lineage>
        <taxon>Bacteria</taxon>
        <taxon>Bacillati</taxon>
        <taxon>Bacillota</taxon>
        <taxon>Bacilli</taxon>
        <taxon>Bacillales</taxon>
        <taxon>Staphylococcaceae</taxon>
        <taxon>Staphylococcus</taxon>
        <taxon>Staphylococcus cohnii species complex</taxon>
    </lineage>
</organism>
<dbReference type="GO" id="GO:0030976">
    <property type="term" value="F:thiamine pyrophosphate binding"/>
    <property type="evidence" value="ECO:0007669"/>
    <property type="project" value="UniProtKB-UniRule"/>
</dbReference>
<dbReference type="InterPro" id="IPR011766">
    <property type="entry name" value="TPP_enzyme_TPP-bd"/>
</dbReference>
<dbReference type="GO" id="GO:0009234">
    <property type="term" value="P:menaquinone biosynthetic process"/>
    <property type="evidence" value="ECO:0007669"/>
    <property type="project" value="UniProtKB-UniRule"/>
</dbReference>
<keyword evidence="4 7" id="KW-0460">Magnesium</keyword>
<dbReference type="SUPFAM" id="SSF52518">
    <property type="entry name" value="Thiamin diphosphate-binding fold (THDP-binding)"/>
    <property type="match status" value="2"/>
</dbReference>
<dbReference type="HAMAP" id="MF_01659">
    <property type="entry name" value="MenD"/>
    <property type="match status" value="1"/>
</dbReference>
<dbReference type="GO" id="GO:0000287">
    <property type="term" value="F:magnesium ion binding"/>
    <property type="evidence" value="ECO:0007669"/>
    <property type="project" value="UniProtKB-UniRule"/>
</dbReference>
<evidence type="ECO:0000259" key="9">
    <source>
        <dbReference type="Pfam" id="PF02776"/>
    </source>
</evidence>
<keyword evidence="6 7" id="KW-0464">Manganese</keyword>
<dbReference type="SUPFAM" id="SSF52467">
    <property type="entry name" value="DHS-like NAD/FAD-binding domain"/>
    <property type="match status" value="1"/>
</dbReference>
<dbReference type="Pfam" id="PF16582">
    <property type="entry name" value="TPP_enzyme_M_2"/>
    <property type="match status" value="1"/>
</dbReference>
<dbReference type="Pfam" id="PF02776">
    <property type="entry name" value="TPP_enzyme_N"/>
    <property type="match status" value="1"/>
</dbReference>
<evidence type="ECO:0000256" key="3">
    <source>
        <dbReference type="ARBA" id="ARBA00022723"/>
    </source>
</evidence>
<evidence type="ECO:0000256" key="7">
    <source>
        <dbReference type="HAMAP-Rule" id="MF_01659"/>
    </source>
</evidence>
<dbReference type="InterPro" id="IPR004433">
    <property type="entry name" value="MenaQ_synth_MenD"/>
</dbReference>
<evidence type="ECO:0000259" key="8">
    <source>
        <dbReference type="Pfam" id="PF02775"/>
    </source>
</evidence>
<comment type="catalytic activity">
    <reaction evidence="7">
        <text>isochorismate + 2-oxoglutarate + H(+) = 5-enolpyruvoyl-6-hydroxy-2-succinyl-cyclohex-3-ene-1-carboxylate + CO2</text>
        <dbReference type="Rhea" id="RHEA:25593"/>
        <dbReference type="ChEBI" id="CHEBI:15378"/>
        <dbReference type="ChEBI" id="CHEBI:16526"/>
        <dbReference type="ChEBI" id="CHEBI:16810"/>
        <dbReference type="ChEBI" id="CHEBI:29780"/>
        <dbReference type="ChEBI" id="CHEBI:58818"/>
        <dbReference type="EC" id="2.2.1.9"/>
    </reaction>
</comment>
<dbReference type="GO" id="GO:0030145">
    <property type="term" value="F:manganese ion binding"/>
    <property type="evidence" value="ECO:0007669"/>
    <property type="project" value="UniProtKB-UniRule"/>
</dbReference>
<dbReference type="CDD" id="cd07037">
    <property type="entry name" value="TPP_PYR_MenD"/>
    <property type="match status" value="1"/>
</dbReference>
<gene>
    <name evidence="7" type="primary">menD</name>
    <name evidence="11" type="ORF">UF66_0891</name>
</gene>
<dbReference type="CDD" id="cd02009">
    <property type="entry name" value="TPP_SHCHC_synthase"/>
    <property type="match status" value="1"/>
</dbReference>
<accession>A0A0M2NTJ4</accession>
<evidence type="ECO:0000256" key="6">
    <source>
        <dbReference type="ARBA" id="ARBA00023211"/>
    </source>
</evidence>
<dbReference type="RefSeq" id="WP_019469101.1">
    <property type="nucleotide sequence ID" value="NZ_LAKJ01000016.1"/>
</dbReference>
<evidence type="ECO:0000256" key="5">
    <source>
        <dbReference type="ARBA" id="ARBA00023052"/>
    </source>
</evidence>